<proteinExistence type="predicted"/>
<gene>
    <name evidence="4" type="ORF">P7K49_005733</name>
</gene>
<evidence type="ECO:0000313" key="4">
    <source>
        <dbReference type="EMBL" id="KAK2115107.1"/>
    </source>
</evidence>
<evidence type="ECO:0000256" key="3">
    <source>
        <dbReference type="SAM" id="MobiDB-lite"/>
    </source>
</evidence>
<evidence type="ECO:0000313" key="5">
    <source>
        <dbReference type="Proteomes" id="UP001266305"/>
    </source>
</evidence>
<dbReference type="PANTHER" id="PTHR10872">
    <property type="entry name" value="SH2B ADAPTER PROTEIN"/>
    <property type="match status" value="1"/>
</dbReference>
<reference evidence="4 5" key="1">
    <citation type="submission" date="2023-05" db="EMBL/GenBank/DDBJ databases">
        <title>B98-5 Cell Line De Novo Hybrid Assembly: An Optical Mapping Approach.</title>
        <authorList>
            <person name="Kananen K."/>
            <person name="Auerbach J.A."/>
            <person name="Kautto E."/>
            <person name="Blachly J.S."/>
        </authorList>
    </citation>
    <scope>NUCLEOTIDE SEQUENCE [LARGE SCALE GENOMIC DNA]</scope>
    <source>
        <strain evidence="4">B95-8</strain>
        <tissue evidence="4">Cell line</tissue>
    </source>
</reference>
<dbReference type="Proteomes" id="UP001266305">
    <property type="component" value="Unassembled WGS sequence"/>
</dbReference>
<keyword evidence="1" id="KW-0597">Phosphoprotein</keyword>
<organism evidence="4 5">
    <name type="scientific">Saguinus oedipus</name>
    <name type="common">Cotton-top tamarin</name>
    <name type="synonym">Oedipomidas oedipus</name>
    <dbReference type="NCBI Taxonomy" id="9490"/>
    <lineage>
        <taxon>Eukaryota</taxon>
        <taxon>Metazoa</taxon>
        <taxon>Chordata</taxon>
        <taxon>Craniata</taxon>
        <taxon>Vertebrata</taxon>
        <taxon>Euteleostomi</taxon>
        <taxon>Mammalia</taxon>
        <taxon>Eutheria</taxon>
        <taxon>Euarchontoglires</taxon>
        <taxon>Primates</taxon>
        <taxon>Haplorrhini</taxon>
        <taxon>Platyrrhini</taxon>
        <taxon>Cebidae</taxon>
        <taxon>Callitrichinae</taxon>
        <taxon>Saguinus</taxon>
    </lineage>
</organism>
<dbReference type="InterPro" id="IPR030523">
    <property type="entry name" value="SH2B"/>
</dbReference>
<dbReference type="EMBL" id="JASSZA010000003">
    <property type="protein sequence ID" value="KAK2115107.1"/>
    <property type="molecule type" value="Genomic_DNA"/>
</dbReference>
<keyword evidence="5" id="KW-1185">Reference proteome</keyword>
<protein>
    <submittedName>
        <fullName evidence="4">Uncharacterized protein</fullName>
    </submittedName>
</protein>
<feature type="region of interest" description="Disordered" evidence="3">
    <location>
        <begin position="84"/>
        <end position="106"/>
    </location>
</feature>
<sequence length="106" mass="11826">MLRHFHKHPIPLESGDLADITLHSYVLAHAHPQSWAPHPLPHLQPTACWTALGLAPLLPIMGRLSTWSHSDSVECLLETMTTATNEESPEATPSHAHAMENQYSFY</sequence>
<evidence type="ECO:0000256" key="1">
    <source>
        <dbReference type="ARBA" id="ARBA00022553"/>
    </source>
</evidence>
<accession>A0ABQ9W0D9</accession>
<name>A0ABQ9W0D9_SAGOE</name>
<comment type="caution">
    <text evidence="4">The sequence shown here is derived from an EMBL/GenBank/DDBJ whole genome shotgun (WGS) entry which is preliminary data.</text>
</comment>
<dbReference type="PANTHER" id="PTHR10872:SF2">
    <property type="entry name" value="LNK, ISOFORM D"/>
    <property type="match status" value="1"/>
</dbReference>
<keyword evidence="2" id="KW-0727">SH2 domain</keyword>
<evidence type="ECO:0000256" key="2">
    <source>
        <dbReference type="ARBA" id="ARBA00022999"/>
    </source>
</evidence>